<feature type="transmembrane region" description="Helical" evidence="7">
    <location>
        <begin position="90"/>
        <end position="112"/>
    </location>
</feature>
<organism evidence="10 12">
    <name type="scientific">Labedella gwakjiensis</name>
    <dbReference type="NCBI Taxonomy" id="390269"/>
    <lineage>
        <taxon>Bacteria</taxon>
        <taxon>Bacillati</taxon>
        <taxon>Actinomycetota</taxon>
        <taxon>Actinomycetes</taxon>
        <taxon>Micrococcales</taxon>
        <taxon>Microbacteriaceae</taxon>
        <taxon>Labedella</taxon>
    </lineage>
</organism>
<protein>
    <submittedName>
        <fullName evidence="10">Carbohydrate ABC transporter membrane protein 1 (CUT1 family)</fullName>
    </submittedName>
    <submittedName>
        <fullName evidence="11">Sugar ABC transporter permease</fullName>
    </submittedName>
</protein>
<evidence type="ECO:0000256" key="3">
    <source>
        <dbReference type="ARBA" id="ARBA00022475"/>
    </source>
</evidence>
<dbReference type="InterPro" id="IPR000515">
    <property type="entry name" value="MetI-like"/>
</dbReference>
<dbReference type="Proteomes" id="UP000241203">
    <property type="component" value="Unassembled WGS sequence"/>
</dbReference>
<evidence type="ECO:0000256" key="6">
    <source>
        <dbReference type="ARBA" id="ARBA00023136"/>
    </source>
</evidence>
<feature type="transmembrane region" description="Helical" evidence="7">
    <location>
        <begin position="217"/>
        <end position="242"/>
    </location>
</feature>
<feature type="domain" description="ABC transmembrane type-1" evidence="9">
    <location>
        <begin position="86"/>
        <end position="298"/>
    </location>
</feature>
<feature type="transmembrane region" description="Helical" evidence="7">
    <location>
        <begin position="279"/>
        <end position="299"/>
    </location>
</feature>
<keyword evidence="13" id="KW-1185">Reference proteome</keyword>
<dbReference type="CDD" id="cd06261">
    <property type="entry name" value="TM_PBP2"/>
    <property type="match status" value="1"/>
</dbReference>
<evidence type="ECO:0000313" key="11">
    <source>
        <dbReference type="EMBL" id="RUQ87334.1"/>
    </source>
</evidence>
<evidence type="ECO:0000256" key="5">
    <source>
        <dbReference type="ARBA" id="ARBA00022989"/>
    </source>
</evidence>
<dbReference type="PANTHER" id="PTHR30193:SF37">
    <property type="entry name" value="INNER MEMBRANE ABC TRANSPORTER PERMEASE PROTEIN YCJO"/>
    <property type="match status" value="1"/>
</dbReference>
<keyword evidence="2 7" id="KW-0813">Transport</keyword>
<keyword evidence="5 7" id="KW-1133">Transmembrane helix</keyword>
<feature type="region of interest" description="Disordered" evidence="8">
    <location>
        <begin position="1"/>
        <end position="20"/>
    </location>
</feature>
<proteinExistence type="inferred from homology"/>
<gene>
    <name evidence="10" type="ORF">CLV49_1727</name>
    <name evidence="11" type="ORF">ELQ93_10570</name>
</gene>
<dbReference type="Proteomes" id="UP000268291">
    <property type="component" value="Unassembled WGS sequence"/>
</dbReference>
<evidence type="ECO:0000313" key="13">
    <source>
        <dbReference type="Proteomes" id="UP000268291"/>
    </source>
</evidence>
<dbReference type="Gene3D" id="1.10.3720.10">
    <property type="entry name" value="MetI-like"/>
    <property type="match status" value="1"/>
</dbReference>
<evidence type="ECO:0000256" key="2">
    <source>
        <dbReference type="ARBA" id="ARBA00022448"/>
    </source>
</evidence>
<dbReference type="EMBL" id="RZGY01000001">
    <property type="protein sequence ID" value="RUQ87334.1"/>
    <property type="molecule type" value="Genomic_DNA"/>
</dbReference>
<comment type="subcellular location">
    <subcellularLocation>
        <location evidence="1 7">Cell membrane</location>
        <topology evidence="1 7">Multi-pass membrane protein</topology>
    </subcellularLocation>
</comment>
<keyword evidence="3" id="KW-1003">Cell membrane</keyword>
<dbReference type="InterPro" id="IPR051393">
    <property type="entry name" value="ABC_transporter_permease"/>
</dbReference>
<dbReference type="PROSITE" id="PS50928">
    <property type="entry name" value="ABC_TM1"/>
    <property type="match status" value="1"/>
</dbReference>
<dbReference type="OrthoDB" id="4319190at2"/>
<keyword evidence="4 7" id="KW-0812">Transmembrane</keyword>
<evidence type="ECO:0000313" key="10">
    <source>
        <dbReference type="EMBL" id="PSL38115.1"/>
    </source>
</evidence>
<evidence type="ECO:0000256" key="1">
    <source>
        <dbReference type="ARBA" id="ARBA00004651"/>
    </source>
</evidence>
<keyword evidence="6 7" id="KW-0472">Membrane</keyword>
<feature type="transmembrane region" description="Helical" evidence="7">
    <location>
        <begin position="248"/>
        <end position="267"/>
    </location>
</feature>
<dbReference type="GO" id="GO:0005886">
    <property type="term" value="C:plasma membrane"/>
    <property type="evidence" value="ECO:0007669"/>
    <property type="project" value="UniProtKB-SubCell"/>
</dbReference>
<sequence length="309" mass="33288">MTTAAVRDRAGVPASGRRRAARRRDTLTGYAFVAPNMLLMGLFLFVPIAFAIQLSLQDTQGFGDPEWIGLGNYARMAADPIFWQSLGNTLVFTAITVPIELAGGLALAVLLNSGLPASGVFRTLIVLPLVISGVASGMIAVTIFSQGSGIINKALVSLGLSPVAWQSDGTAAFVSVMITAIWLRIGFNMVIYLAGLQSISPELYEAARIDNANRWQLFRYITVPLVGPSTFFLLIMNVIASFQVFDVVFVMTGGGPGYATSVLGTYAYRNGFQIREQGYGAAIGVVILVITLIFTYVQWRASRTRDLVE</sequence>
<evidence type="ECO:0000256" key="7">
    <source>
        <dbReference type="RuleBase" id="RU363032"/>
    </source>
</evidence>
<dbReference type="GO" id="GO:0055085">
    <property type="term" value="P:transmembrane transport"/>
    <property type="evidence" value="ECO:0007669"/>
    <property type="project" value="InterPro"/>
</dbReference>
<feature type="transmembrane region" description="Helical" evidence="7">
    <location>
        <begin position="171"/>
        <end position="196"/>
    </location>
</feature>
<dbReference type="RefSeq" id="WP_106563172.1">
    <property type="nucleotide sequence ID" value="NZ_PYAU01000001.1"/>
</dbReference>
<evidence type="ECO:0000313" key="12">
    <source>
        <dbReference type="Proteomes" id="UP000241203"/>
    </source>
</evidence>
<evidence type="ECO:0000256" key="4">
    <source>
        <dbReference type="ARBA" id="ARBA00022692"/>
    </source>
</evidence>
<dbReference type="SUPFAM" id="SSF161098">
    <property type="entry name" value="MetI-like"/>
    <property type="match status" value="1"/>
</dbReference>
<feature type="transmembrane region" description="Helical" evidence="7">
    <location>
        <begin position="124"/>
        <end position="151"/>
    </location>
</feature>
<reference evidence="10 12" key="1">
    <citation type="submission" date="2018-03" db="EMBL/GenBank/DDBJ databases">
        <title>Genomic Encyclopedia of Archaeal and Bacterial Type Strains, Phase II (KMG-II): from individual species to whole genera.</title>
        <authorList>
            <person name="Goeker M."/>
        </authorList>
    </citation>
    <scope>NUCLEOTIDE SEQUENCE [LARGE SCALE GENOMIC DNA]</scope>
    <source>
        <strain evidence="10 12">DSM 21548</strain>
    </source>
</reference>
<comment type="caution">
    <text evidence="10">The sequence shown here is derived from an EMBL/GenBank/DDBJ whole genome shotgun (WGS) entry which is preliminary data.</text>
</comment>
<evidence type="ECO:0000256" key="8">
    <source>
        <dbReference type="SAM" id="MobiDB-lite"/>
    </source>
</evidence>
<dbReference type="AlphaFoldDB" id="A0A2P8GVZ2"/>
<evidence type="ECO:0000259" key="9">
    <source>
        <dbReference type="PROSITE" id="PS50928"/>
    </source>
</evidence>
<reference evidence="11 13" key="2">
    <citation type="submission" date="2018-12" db="EMBL/GenBank/DDBJ databases">
        <authorList>
            <person name="hu s."/>
            <person name="Xu Y."/>
            <person name="Xu B."/>
            <person name="Li F."/>
        </authorList>
    </citation>
    <scope>NUCLEOTIDE SEQUENCE [LARGE SCALE GENOMIC DNA]</scope>
    <source>
        <strain evidence="11 13">KSW2-17</strain>
    </source>
</reference>
<accession>A0A2P8GVZ2</accession>
<dbReference type="Pfam" id="PF00528">
    <property type="entry name" value="BPD_transp_1"/>
    <property type="match status" value="1"/>
</dbReference>
<dbReference type="InterPro" id="IPR035906">
    <property type="entry name" value="MetI-like_sf"/>
</dbReference>
<comment type="similarity">
    <text evidence="7">Belongs to the binding-protein-dependent transport system permease family.</text>
</comment>
<name>A0A2P8GVZ2_9MICO</name>
<dbReference type="PANTHER" id="PTHR30193">
    <property type="entry name" value="ABC TRANSPORTER PERMEASE PROTEIN"/>
    <property type="match status" value="1"/>
</dbReference>
<feature type="transmembrane region" description="Helical" evidence="7">
    <location>
        <begin position="27"/>
        <end position="52"/>
    </location>
</feature>
<dbReference type="EMBL" id="PYAU01000001">
    <property type="protein sequence ID" value="PSL38115.1"/>
    <property type="molecule type" value="Genomic_DNA"/>
</dbReference>
<feature type="compositionally biased region" description="Basic and acidic residues" evidence="8">
    <location>
        <begin position="1"/>
        <end position="10"/>
    </location>
</feature>